<dbReference type="EMBL" id="JAFEUF010000395">
    <property type="protein sequence ID" value="MBM7058760.1"/>
    <property type="molecule type" value="Genomic_DNA"/>
</dbReference>
<organism evidence="2 3">
    <name type="scientific">Streptomyces durocortorensis</name>
    <dbReference type="NCBI Taxonomy" id="2811104"/>
    <lineage>
        <taxon>Bacteria</taxon>
        <taxon>Bacillati</taxon>
        <taxon>Actinomycetota</taxon>
        <taxon>Actinomycetes</taxon>
        <taxon>Kitasatosporales</taxon>
        <taxon>Streptomycetaceae</taxon>
        <taxon>Streptomyces</taxon>
    </lineage>
</organism>
<protein>
    <submittedName>
        <fullName evidence="2">Uncharacterized protein</fullName>
    </submittedName>
</protein>
<dbReference type="Proteomes" id="UP000712045">
    <property type="component" value="Unassembled WGS sequence"/>
</dbReference>
<evidence type="ECO:0000313" key="3">
    <source>
        <dbReference type="Proteomes" id="UP000712045"/>
    </source>
</evidence>
<evidence type="ECO:0000256" key="1">
    <source>
        <dbReference type="SAM" id="MobiDB-lite"/>
    </source>
</evidence>
<gene>
    <name evidence="2" type="ORF">JS521_34425</name>
</gene>
<dbReference type="Pfam" id="PF19884">
    <property type="entry name" value="DUF6357"/>
    <property type="match status" value="1"/>
</dbReference>
<reference evidence="2 3" key="1">
    <citation type="submission" date="2021-02" db="EMBL/GenBank/DDBJ databases">
        <title>Genome Streptomyces sp. RHZ10.</title>
        <authorList>
            <person name="Besaury L."/>
        </authorList>
    </citation>
    <scope>NUCLEOTIDE SEQUENCE [LARGE SCALE GENOMIC DNA]</scope>
    <source>
        <strain evidence="2 3">RHZ10</strain>
    </source>
</reference>
<proteinExistence type="predicted"/>
<name>A0ABS2IA87_9ACTN</name>
<feature type="region of interest" description="Disordered" evidence="1">
    <location>
        <begin position="1"/>
        <end position="21"/>
    </location>
</feature>
<dbReference type="RefSeq" id="WP_205086806.1">
    <property type="nucleotide sequence ID" value="NZ_JAFEUF010000395.1"/>
</dbReference>
<keyword evidence="3" id="KW-1185">Reference proteome</keyword>
<accession>A0ABS2IA87</accession>
<dbReference type="InterPro" id="IPR045937">
    <property type="entry name" value="DUF6357"/>
</dbReference>
<sequence length="410" mass="44778">MRPLTFSDDEGNEQRWLPGGPRSALDAFGEFLDQRLDGESDCASLRIEDEENEEALVLLLDEEAFCRVKGGRNPRTEYRLISSKNDYRNLLVNFVRAGFAALDRFGPWLPETDGPAGLARARLRVTFDGSVLRATHPRELRRRLDVLTRVDGHEPTTTDGVTHLGFGNGSGDTVNAWLTADGSALVVTFDRTSRLHSPGDAEADTDAQAALYEGVPEDLLVLVRNASAADTTLHVPHPDGGTLVAATGVFHLSGPCAMADGLVTRLQEARLEIEDTGVGRLLEGFLTLRDFTPGTVGESAPWWSAEDITRGFAATAASEQGRSATAPLDQGEVDRFCKIWADSGYNDRWDVHYVFFDGRTREQAGDAREELLRLIEALGLDGVDAPPGAATGEMWVRTDPRIDNELGLWS</sequence>
<comment type="caution">
    <text evidence="2">The sequence shown here is derived from an EMBL/GenBank/DDBJ whole genome shotgun (WGS) entry which is preliminary data.</text>
</comment>
<evidence type="ECO:0000313" key="2">
    <source>
        <dbReference type="EMBL" id="MBM7058760.1"/>
    </source>
</evidence>